<comment type="caution">
    <text evidence="1">The sequence shown here is derived from an EMBL/GenBank/DDBJ whole genome shotgun (WGS) entry which is preliminary data.</text>
</comment>
<protein>
    <submittedName>
        <fullName evidence="1">Uncharacterized protein</fullName>
    </submittedName>
</protein>
<gene>
    <name evidence="1" type="ORF">FVW20_03645</name>
</gene>
<organism evidence="1 2">
    <name type="scientific">Nitratidesulfovibrio oxamicus</name>
    <dbReference type="NCBI Taxonomy" id="32016"/>
    <lineage>
        <taxon>Bacteria</taxon>
        <taxon>Pseudomonadati</taxon>
        <taxon>Thermodesulfobacteriota</taxon>
        <taxon>Desulfovibrionia</taxon>
        <taxon>Desulfovibrionales</taxon>
        <taxon>Desulfovibrionaceae</taxon>
        <taxon>Nitratidesulfovibrio</taxon>
    </lineage>
</organism>
<proteinExistence type="predicted"/>
<reference evidence="1 2" key="1">
    <citation type="submission" date="2019-08" db="EMBL/GenBank/DDBJ databases">
        <authorList>
            <person name="Luo N."/>
        </authorList>
    </citation>
    <scope>NUCLEOTIDE SEQUENCE [LARGE SCALE GENOMIC DNA]</scope>
    <source>
        <strain evidence="1 2">NCIMB 9442</strain>
    </source>
</reference>
<dbReference type="EMBL" id="VRYY01000077">
    <property type="protein sequence ID" value="MBG3876144.1"/>
    <property type="molecule type" value="Genomic_DNA"/>
</dbReference>
<keyword evidence="2" id="KW-1185">Reference proteome</keyword>
<evidence type="ECO:0000313" key="2">
    <source>
        <dbReference type="Proteomes" id="UP001194469"/>
    </source>
</evidence>
<name>A0ABS0J136_9BACT</name>
<dbReference type="Proteomes" id="UP001194469">
    <property type="component" value="Unassembled WGS sequence"/>
</dbReference>
<dbReference type="RefSeq" id="WP_196608339.1">
    <property type="nucleotide sequence ID" value="NZ_VRYY01000077.1"/>
</dbReference>
<accession>A0ABS0J136</accession>
<sequence>MATLAQIIERNRRHGGSPYLLFLEVGLPTGRTMRFARDPQSWVWPLTDAQVGDLAQPGDEVAFVLPEAGSLTFSVGDGDWSGSVALERAGGEAWFEVAVFHRRSEDTLQGQPAGSYRLVARPDFCGKVRAILGPEETRLWQAMNFEHEDWAEGEGARRGTLTLTVFNAGGVPQKYVEELEDWRKQHGRVSCKVRVLVVNTALLDDPEPTHELALVDLGISIPAPGDKVHFTLGTLNTMGRMVPRRRIMRDYCSWLRSDECPHVATCRHTATNCKLIDQTLDPGRFERFGGFPFIGKGALFG</sequence>
<evidence type="ECO:0000313" key="1">
    <source>
        <dbReference type="EMBL" id="MBG3876144.1"/>
    </source>
</evidence>